<name>A0ABD0YAE5_UMBPY</name>
<evidence type="ECO:0000313" key="3">
    <source>
        <dbReference type="Proteomes" id="UP001557470"/>
    </source>
</evidence>
<dbReference type="PANTHER" id="PTHR16071:SF2">
    <property type="entry name" value="FIGNL1-INTERACTING REGULATOR OF RECOMBINATION AND MITOSIS"/>
    <property type="match status" value="1"/>
</dbReference>
<keyword evidence="3" id="KW-1185">Reference proteome</keyword>
<dbReference type="InterPro" id="IPR027902">
    <property type="entry name" value="DUF4487"/>
</dbReference>
<dbReference type="Proteomes" id="UP001557470">
    <property type="component" value="Unassembled WGS sequence"/>
</dbReference>
<comment type="caution">
    <text evidence="2">The sequence shown here is derived from an EMBL/GenBank/DDBJ whole genome shotgun (WGS) entry which is preliminary data.</text>
</comment>
<sequence>MISFNEHTNLSYALTGKATSHQTEGWEEHIHVLKVITEKFLPHLHMSELEEECFSKVLPKVVTMFDSLVEEITNQVGRLSSQNTELRSFLRNILQVAVQVLEVLSAFVRHVSSLEESLALNIIHTLPSCILQVLRTTFQHCKESEVVYSGRLSLVGDLLQAMFKEAYSLQKGLMELVERISLDNTPSEEHISDIITVIHNLLDICSVISNLDITLHANTWKFIIKQSVKYASLVEERLRHGDITSCLCDDLVTSFQSCLELAEQVRQAGAQQLANSSDYKLFQRTTKMCRFFANTLVHYIKEFKAFLSKSCSRFHQLYLQTVSKFPPSLLAPMLPSPLAEELSGAVLVPMDALLTQLLPLRSFAEAALKSSQQLSPETELAHCLLLVSVLGRLSSQPEEALQLWFDGSHFPEDTPRLPLFQALFQSFCRCSVERRVPVLLPGVMLRGQAQGNVSLHHHVCVNLCFCVAALSPKHLPLLERSLLEALLQPDTQTALLATDVWCFMARFGTAELCLHHVLFIAHLVRQCGEGCYQLSHLGVLLRRMLFFMTPAHQMELVERFLPSKWENLSVWRHILLRALSADARQRVQTDIITLTDSTVSQWQQAGYKLGQLDNVNTALFSLLMVVRGESSEAQCASSAQRIVSELWARMCPDQVLLHPTIQCTVRLLLSMSAVLVKSMDPQALCQALECVGALVSQKCPYDLVFAALDFLASLGKVFIPQESQSQVFTRLSGVFRAVLAERSWLLHQHALEAFAHFVEATNHEEVISQSLSSEETKNTVVNFLSKTINTQEKMETRLQRLRLETLVLEQHNDRLEAVEETAQESAVGDDYDNSTGASEPNLKRARQETSIDEEYQRYLQTADSALKALQMLAEGPDTTPHPPPQWVTSRLQDLVTLITQISKVRPP</sequence>
<accession>A0ABD0YAE5</accession>
<dbReference type="AlphaFoldDB" id="A0ABD0YAE5"/>
<dbReference type="Pfam" id="PF14868">
    <property type="entry name" value="DUF4487"/>
    <property type="match status" value="1"/>
</dbReference>
<evidence type="ECO:0000256" key="1">
    <source>
        <dbReference type="SAM" id="MobiDB-lite"/>
    </source>
</evidence>
<evidence type="ECO:0000313" key="2">
    <source>
        <dbReference type="EMBL" id="KAL1022891.1"/>
    </source>
</evidence>
<gene>
    <name evidence="2" type="ORF">UPYG_G00033820</name>
</gene>
<reference evidence="2 3" key="1">
    <citation type="submission" date="2024-06" db="EMBL/GenBank/DDBJ databases">
        <authorList>
            <person name="Pan Q."/>
            <person name="Wen M."/>
            <person name="Jouanno E."/>
            <person name="Zahm M."/>
            <person name="Klopp C."/>
            <person name="Cabau C."/>
            <person name="Louis A."/>
            <person name="Berthelot C."/>
            <person name="Parey E."/>
            <person name="Roest Crollius H."/>
            <person name="Montfort J."/>
            <person name="Robinson-Rechavi M."/>
            <person name="Bouchez O."/>
            <person name="Lampietro C."/>
            <person name="Lopez Roques C."/>
            <person name="Donnadieu C."/>
            <person name="Postlethwait J."/>
            <person name="Bobe J."/>
            <person name="Verreycken H."/>
            <person name="Guiguen Y."/>
        </authorList>
    </citation>
    <scope>NUCLEOTIDE SEQUENCE [LARGE SCALE GENOMIC DNA]</scope>
    <source>
        <strain evidence="2">Up_M1</strain>
        <tissue evidence="2">Testis</tissue>
    </source>
</reference>
<dbReference type="PANTHER" id="PTHR16071">
    <property type="entry name" value="CHROMOSOME 1 OPEN READING FRAME 112"/>
    <property type="match status" value="1"/>
</dbReference>
<dbReference type="EMBL" id="JAGEUA010000001">
    <property type="protein sequence ID" value="KAL1022891.1"/>
    <property type="molecule type" value="Genomic_DNA"/>
</dbReference>
<organism evidence="2 3">
    <name type="scientific">Umbra pygmaea</name>
    <name type="common">Eastern mudminnow</name>
    <dbReference type="NCBI Taxonomy" id="75934"/>
    <lineage>
        <taxon>Eukaryota</taxon>
        <taxon>Metazoa</taxon>
        <taxon>Chordata</taxon>
        <taxon>Craniata</taxon>
        <taxon>Vertebrata</taxon>
        <taxon>Euteleostomi</taxon>
        <taxon>Actinopterygii</taxon>
        <taxon>Neopterygii</taxon>
        <taxon>Teleostei</taxon>
        <taxon>Protacanthopterygii</taxon>
        <taxon>Esociformes</taxon>
        <taxon>Umbridae</taxon>
        <taxon>Umbra</taxon>
    </lineage>
</organism>
<proteinExistence type="predicted"/>
<feature type="region of interest" description="Disordered" evidence="1">
    <location>
        <begin position="819"/>
        <end position="850"/>
    </location>
</feature>
<feature type="compositionally biased region" description="Acidic residues" evidence="1">
    <location>
        <begin position="819"/>
        <end position="832"/>
    </location>
</feature>
<protein>
    <submittedName>
        <fullName evidence="2">Uncharacterized protein</fullName>
    </submittedName>
</protein>